<dbReference type="PANTHER" id="PTHR23113">
    <property type="entry name" value="GUANINE NUCLEOTIDE EXCHANGE FACTOR"/>
    <property type="match status" value="1"/>
</dbReference>
<dbReference type="GO" id="GO:0005085">
    <property type="term" value="F:guanyl-nucleotide exchange factor activity"/>
    <property type="evidence" value="ECO:0007669"/>
    <property type="project" value="UniProtKB-KW"/>
</dbReference>
<dbReference type="OMA" id="QKVFQIQ"/>
<evidence type="ECO:0000256" key="2">
    <source>
        <dbReference type="PROSITE-ProRule" id="PRU00168"/>
    </source>
</evidence>
<dbReference type="EMBL" id="GG738928">
    <property type="protein sequence ID" value="EFC36586.1"/>
    <property type="molecule type" value="Genomic_DNA"/>
</dbReference>
<proteinExistence type="predicted"/>
<dbReference type="InParanoid" id="D2W2W2"/>
<dbReference type="STRING" id="5762.D2W2W2"/>
<dbReference type="InterPro" id="IPR036964">
    <property type="entry name" value="RASGEF_cat_dom_sf"/>
</dbReference>
<keyword evidence="1 2" id="KW-0344">Guanine-nucleotide releasing factor</keyword>
<dbReference type="InterPro" id="IPR001895">
    <property type="entry name" value="RASGEF_cat_dom"/>
</dbReference>
<dbReference type="SUPFAM" id="SSF48366">
    <property type="entry name" value="Ras GEF"/>
    <property type="match status" value="1"/>
</dbReference>
<dbReference type="GO" id="GO:0007264">
    <property type="term" value="P:small GTPase-mediated signal transduction"/>
    <property type="evidence" value="ECO:0007669"/>
    <property type="project" value="InterPro"/>
</dbReference>
<dbReference type="PANTHER" id="PTHR23113:SF99">
    <property type="entry name" value="RASGEF DOMAIN-CONTAINING PROTEIN"/>
    <property type="match status" value="1"/>
</dbReference>
<dbReference type="RefSeq" id="XP_002669330.1">
    <property type="nucleotide sequence ID" value="XM_002669284.1"/>
</dbReference>
<dbReference type="AlphaFoldDB" id="D2W2W2"/>
<dbReference type="PROSITE" id="PS50009">
    <property type="entry name" value="RASGEF_CAT"/>
    <property type="match status" value="1"/>
</dbReference>
<evidence type="ECO:0000259" key="3">
    <source>
        <dbReference type="PROSITE" id="PS50009"/>
    </source>
</evidence>
<gene>
    <name evidence="4" type="ORF">NAEGRDRAFT_54286</name>
</gene>
<dbReference type="SMART" id="SM00147">
    <property type="entry name" value="RasGEF"/>
    <property type="match status" value="1"/>
</dbReference>
<dbReference type="Gene3D" id="1.10.840.10">
    <property type="entry name" value="Ras guanine-nucleotide exchange factors catalytic domain"/>
    <property type="match status" value="1"/>
</dbReference>
<dbReference type="VEuPathDB" id="AmoebaDB:NAEGRDRAFT_54286"/>
<evidence type="ECO:0000313" key="4">
    <source>
        <dbReference type="EMBL" id="EFC36586.1"/>
    </source>
</evidence>
<dbReference type="Proteomes" id="UP000006671">
    <property type="component" value="Unassembled WGS sequence"/>
</dbReference>
<protein>
    <submittedName>
        <fullName evidence="4">RasGEF domain-containing protein</fullName>
    </submittedName>
</protein>
<dbReference type="Pfam" id="PF00617">
    <property type="entry name" value="RasGEF"/>
    <property type="match status" value="1"/>
</dbReference>
<keyword evidence="5" id="KW-1185">Reference proteome</keyword>
<sequence>MLEVDPKKRPTSKELVQMIRNMIEGKSLGWEESSGNEDSSTLRKRRVAITVSKTALTPIQKLFYSSGVSKIRMDPIMYEDFDGSETNLSAFCIHQDLFQLETSSTIPKFDNDTELSWINSYHPQYLNTISSMSLNQLFLILASPMVHFLPLFPQSVQNRKERFIETILFTYPIFTTPQVLLKKCFETLSNIPLQFLEFPIMYEDIDAECEDIWKNDYGFQINEKYTYWRYCNSLYEYKIFSILEFIIKWIKFRIDDWNSAMFDFLHHITKECFELKGFKSLTDSCISLIDLAQQYQKDSETEFEINRIFVEIIDSFRLEQVQNENEEYHSELRDKRLETPVDLMNDHRKFAAPKPIIPMSIFNDNFSWYELDKIEIARQLSLRDYDYFKEIDPNEYFEWIRHDNNHSGRSACKAIIEMKMIGSLTISMLVFSILSQVNIKERKELLCKVIDLSLELFNLNNFFGVDYVLQALQHSSVKRLEHTWKEIDRKKIQQYEKLCYDMEHDYRKITIQLARNNAILIPVFMEHFKDIRSVDEAFENVIQDEQGNQLIHWKKVSFLYSTIIEPLSYKCYPPLLFQKVFQIQQILKREYIQNFNFSFELFMKDSYAREGSSTPRKDIL</sequence>
<organism evidence="5">
    <name type="scientific">Naegleria gruberi</name>
    <name type="common">Amoeba</name>
    <dbReference type="NCBI Taxonomy" id="5762"/>
    <lineage>
        <taxon>Eukaryota</taxon>
        <taxon>Discoba</taxon>
        <taxon>Heterolobosea</taxon>
        <taxon>Tetramitia</taxon>
        <taxon>Eutetramitia</taxon>
        <taxon>Vahlkampfiidae</taxon>
        <taxon>Naegleria</taxon>
    </lineage>
</organism>
<evidence type="ECO:0000256" key="1">
    <source>
        <dbReference type="ARBA" id="ARBA00022658"/>
    </source>
</evidence>
<accession>D2W2W2</accession>
<dbReference type="OrthoDB" id="21144at2759"/>
<evidence type="ECO:0000313" key="5">
    <source>
        <dbReference type="Proteomes" id="UP000006671"/>
    </source>
</evidence>
<name>D2W2W2_NAEGR</name>
<dbReference type="Gene3D" id="1.20.870.10">
    <property type="entry name" value="Son of sevenless (SoS) protein Chain: S domain 1"/>
    <property type="match status" value="1"/>
</dbReference>
<dbReference type="KEGG" id="ngr:NAEGRDRAFT_54286"/>
<dbReference type="InterPro" id="IPR008937">
    <property type="entry name" value="Ras-like_GEF"/>
</dbReference>
<dbReference type="eggNOG" id="KOG3417">
    <property type="taxonomic scope" value="Eukaryota"/>
</dbReference>
<reference evidence="4 5" key="1">
    <citation type="journal article" date="2010" name="Cell">
        <title>The genome of Naegleria gruberi illuminates early eukaryotic versatility.</title>
        <authorList>
            <person name="Fritz-Laylin L.K."/>
            <person name="Prochnik S.E."/>
            <person name="Ginger M.L."/>
            <person name="Dacks J.B."/>
            <person name="Carpenter M.L."/>
            <person name="Field M.C."/>
            <person name="Kuo A."/>
            <person name="Paredez A."/>
            <person name="Chapman J."/>
            <person name="Pham J."/>
            <person name="Shu S."/>
            <person name="Neupane R."/>
            <person name="Cipriano M."/>
            <person name="Mancuso J."/>
            <person name="Tu H."/>
            <person name="Salamov A."/>
            <person name="Lindquist E."/>
            <person name="Shapiro H."/>
            <person name="Lucas S."/>
            <person name="Grigoriev I.V."/>
            <person name="Cande W.Z."/>
            <person name="Fulton C."/>
            <person name="Rokhsar D.S."/>
            <person name="Dawson S.C."/>
        </authorList>
    </citation>
    <scope>NUCLEOTIDE SEQUENCE [LARGE SCALE GENOMIC DNA]</scope>
    <source>
        <strain evidence="4 5">NEG-M</strain>
    </source>
</reference>
<dbReference type="InterPro" id="IPR023578">
    <property type="entry name" value="Ras_GEF_dom_sf"/>
</dbReference>
<feature type="domain" description="Ras-GEF" evidence="3">
    <location>
        <begin position="372"/>
        <end position="604"/>
    </location>
</feature>
<dbReference type="GeneID" id="8859930"/>